<dbReference type="AlphaFoldDB" id="A0AAW0GXH5"/>
<dbReference type="InterPro" id="IPR031577">
    <property type="entry name" value="DMRT-C1/C2_C"/>
</dbReference>
<dbReference type="Pfam" id="PF15791">
    <property type="entry name" value="DMRT-like"/>
    <property type="match status" value="1"/>
</dbReference>
<accession>A0AAW0GXH5</accession>
<comment type="caution">
    <text evidence="6">The sequence shown here is derived from an EMBL/GenBank/DDBJ whole genome shotgun (WGS) entry which is preliminary data.</text>
</comment>
<reference evidence="6 7" key="1">
    <citation type="journal article" date="2023" name="bioRxiv">
        <title>Conserved and derived expression patterns and positive selection on dental genes reveal complex evolutionary context of ever-growing rodent molars.</title>
        <authorList>
            <person name="Calamari Z.T."/>
            <person name="Song A."/>
            <person name="Cohen E."/>
            <person name="Akter M."/>
            <person name="Roy R.D."/>
            <person name="Hallikas O."/>
            <person name="Christensen M.M."/>
            <person name="Li P."/>
            <person name="Marangoni P."/>
            <person name="Jernvall J."/>
            <person name="Klein O.D."/>
        </authorList>
    </citation>
    <scope>NUCLEOTIDE SEQUENCE [LARGE SCALE GENOMIC DNA]</scope>
    <source>
        <strain evidence="6">V071</strain>
    </source>
</reference>
<keyword evidence="3" id="KW-0804">Transcription</keyword>
<keyword evidence="2" id="KW-0805">Transcription regulation</keyword>
<name>A0AAW0GXH5_MYOGA</name>
<evidence type="ECO:0000256" key="4">
    <source>
        <dbReference type="SAM" id="MobiDB-lite"/>
    </source>
</evidence>
<evidence type="ECO:0000256" key="3">
    <source>
        <dbReference type="ARBA" id="ARBA00023163"/>
    </source>
</evidence>
<dbReference type="EMBL" id="JBBHLL010002521">
    <property type="protein sequence ID" value="KAK7795382.1"/>
    <property type="molecule type" value="Genomic_DNA"/>
</dbReference>
<feature type="domain" description="Doublesex- and mab-3-related transcription factor C1/C2 C-terminal" evidence="5">
    <location>
        <begin position="106"/>
        <end position="222"/>
    </location>
</feature>
<feature type="region of interest" description="Disordered" evidence="4">
    <location>
        <begin position="1"/>
        <end position="24"/>
    </location>
</feature>
<dbReference type="Proteomes" id="UP001488838">
    <property type="component" value="Unassembled WGS sequence"/>
</dbReference>
<gene>
    <name evidence="6" type="ORF">U0070_013367</name>
</gene>
<evidence type="ECO:0000313" key="7">
    <source>
        <dbReference type="Proteomes" id="UP001488838"/>
    </source>
</evidence>
<evidence type="ECO:0000313" key="6">
    <source>
        <dbReference type="EMBL" id="KAK7795382.1"/>
    </source>
</evidence>
<feature type="non-terminal residue" evidence="6">
    <location>
        <position position="1"/>
    </location>
</feature>
<evidence type="ECO:0000256" key="2">
    <source>
        <dbReference type="ARBA" id="ARBA00023015"/>
    </source>
</evidence>
<feature type="compositionally biased region" description="Basic and acidic residues" evidence="4">
    <location>
        <begin position="12"/>
        <end position="24"/>
    </location>
</feature>
<sequence length="223" mass="24323">DQHGPLPAVSASKKEQRTGLKRHLDQGLIKNMAVAPKFYKHGKKLAGMAESRNGQKSAVHKSEARYHKVPQEGSSQGTHMPSRQREWAILPNVPVTLEQQPMISFSREPRGPSVRPKRFSSVTLQPSATPGPLLLQPQVPNATKQDSVVAVSEWQRKLEAAEALLALKNSSQDPRDSAPLQHRGSMPGHDGERGPQPLSSHLPPKPASSVSLSGHPECMSYLT</sequence>
<organism evidence="6 7">
    <name type="scientific">Myodes glareolus</name>
    <name type="common">Bank vole</name>
    <name type="synonym">Clethrionomys glareolus</name>
    <dbReference type="NCBI Taxonomy" id="447135"/>
    <lineage>
        <taxon>Eukaryota</taxon>
        <taxon>Metazoa</taxon>
        <taxon>Chordata</taxon>
        <taxon>Craniata</taxon>
        <taxon>Vertebrata</taxon>
        <taxon>Euteleostomi</taxon>
        <taxon>Mammalia</taxon>
        <taxon>Eutheria</taxon>
        <taxon>Euarchontoglires</taxon>
        <taxon>Glires</taxon>
        <taxon>Rodentia</taxon>
        <taxon>Myomorpha</taxon>
        <taxon>Muroidea</taxon>
        <taxon>Cricetidae</taxon>
        <taxon>Arvicolinae</taxon>
        <taxon>Myodes</taxon>
    </lineage>
</organism>
<protein>
    <recommendedName>
        <fullName evidence="5">Doublesex- and mab-3-related transcription factor C1/C2 C-terminal domain-containing protein</fullName>
    </recommendedName>
</protein>
<keyword evidence="7" id="KW-1185">Reference proteome</keyword>
<evidence type="ECO:0000259" key="5">
    <source>
        <dbReference type="Pfam" id="PF15791"/>
    </source>
</evidence>
<evidence type="ECO:0000256" key="1">
    <source>
        <dbReference type="ARBA" id="ARBA00006834"/>
    </source>
</evidence>
<feature type="region of interest" description="Disordered" evidence="4">
    <location>
        <begin position="167"/>
        <end position="223"/>
    </location>
</feature>
<proteinExistence type="inferred from homology"/>
<feature type="region of interest" description="Disordered" evidence="4">
    <location>
        <begin position="106"/>
        <end position="140"/>
    </location>
</feature>
<comment type="similarity">
    <text evidence="1">Belongs to the DMRT family.</text>
</comment>